<evidence type="ECO:0000313" key="2">
    <source>
        <dbReference type="EMBL" id="GAT53011.1"/>
    </source>
</evidence>
<name>A0ABQ0LPQ9_MYCCL</name>
<feature type="region of interest" description="Disordered" evidence="1">
    <location>
        <begin position="74"/>
        <end position="146"/>
    </location>
</feature>
<feature type="compositionally biased region" description="Acidic residues" evidence="1">
    <location>
        <begin position="291"/>
        <end position="309"/>
    </location>
</feature>
<feature type="compositionally biased region" description="Basic and acidic residues" evidence="1">
    <location>
        <begin position="108"/>
        <end position="117"/>
    </location>
</feature>
<protein>
    <submittedName>
        <fullName evidence="2">Uncharacterized protein</fullName>
    </submittedName>
</protein>
<organism evidence="2 3">
    <name type="scientific">Mycena chlorophos</name>
    <name type="common">Agaric fungus</name>
    <name type="synonym">Agaricus chlorophos</name>
    <dbReference type="NCBI Taxonomy" id="658473"/>
    <lineage>
        <taxon>Eukaryota</taxon>
        <taxon>Fungi</taxon>
        <taxon>Dikarya</taxon>
        <taxon>Basidiomycota</taxon>
        <taxon>Agaricomycotina</taxon>
        <taxon>Agaricomycetes</taxon>
        <taxon>Agaricomycetidae</taxon>
        <taxon>Agaricales</taxon>
        <taxon>Marasmiineae</taxon>
        <taxon>Mycenaceae</taxon>
        <taxon>Mycena</taxon>
    </lineage>
</organism>
<dbReference type="EMBL" id="DF848054">
    <property type="protein sequence ID" value="GAT53011.1"/>
    <property type="molecule type" value="Genomic_DNA"/>
</dbReference>
<accession>A0ABQ0LPQ9</accession>
<keyword evidence="3" id="KW-1185">Reference proteome</keyword>
<reference evidence="2" key="1">
    <citation type="submission" date="2014-09" db="EMBL/GenBank/DDBJ databases">
        <title>Genome sequence of the luminous mushroom Mycena chlorophos for searching fungal bioluminescence genes.</title>
        <authorList>
            <person name="Tanaka Y."/>
            <person name="Kasuga D."/>
            <person name="Oba Y."/>
            <person name="Hase S."/>
            <person name="Sato K."/>
            <person name="Oba Y."/>
            <person name="Sakakibara Y."/>
        </authorList>
    </citation>
    <scope>NUCLEOTIDE SEQUENCE</scope>
</reference>
<sequence length="309" mass="34110">MAPTTHCLFFQPIDHRSRVIVALMPNPESLHQPFTCDLCREGVVDWSSSRRTLLPLLSAREYVQRVAAEEAAAGARAADSEDTMAIEPPITPRSSEPISRPSGRPARYIREPKRFEDTAPPPPPRLRACPAPDPQPEREAMPETPQNWVPANPNNFASPKSTHAARHTVFGPTPAPPDPSASWYYPLDSATIATMTKYPLAKDNPGSIGGFDRLLLHPESGECSRNVTKTCTARSIRARRCSRRTTRFRNRHRRSLRVPTIRSSASVARSLPSCSWTDSGDEEWVGSSGTDSEEDGEEGDDDLDVGEFA</sequence>
<gene>
    <name evidence="2" type="ORF">MCHLO_10016</name>
</gene>
<dbReference type="Proteomes" id="UP000815677">
    <property type="component" value="Unassembled WGS sequence"/>
</dbReference>
<evidence type="ECO:0000313" key="3">
    <source>
        <dbReference type="Proteomes" id="UP000815677"/>
    </source>
</evidence>
<feature type="region of interest" description="Disordered" evidence="1">
    <location>
        <begin position="271"/>
        <end position="309"/>
    </location>
</feature>
<proteinExistence type="predicted"/>
<evidence type="ECO:0000256" key="1">
    <source>
        <dbReference type="SAM" id="MobiDB-lite"/>
    </source>
</evidence>